<feature type="domain" description="DUF4145" evidence="1">
    <location>
        <begin position="100"/>
        <end position="176"/>
    </location>
</feature>
<dbReference type="EMBL" id="RKMG01000002">
    <property type="protein sequence ID" value="RPA65054.1"/>
    <property type="molecule type" value="Genomic_DNA"/>
</dbReference>
<dbReference type="OrthoDB" id="9808624at2"/>
<organism evidence="2 3">
    <name type="scientific">Aerococcus agrisoli</name>
    <dbReference type="NCBI Taxonomy" id="2487350"/>
    <lineage>
        <taxon>Bacteria</taxon>
        <taxon>Bacillati</taxon>
        <taxon>Bacillota</taxon>
        <taxon>Bacilli</taxon>
        <taxon>Lactobacillales</taxon>
        <taxon>Aerococcaceae</taxon>
        <taxon>Aerococcus</taxon>
    </lineage>
</organism>
<comment type="caution">
    <text evidence="2">The sequence shown here is derived from an EMBL/GenBank/DDBJ whole genome shotgun (WGS) entry which is preliminary data.</text>
</comment>
<proteinExistence type="predicted"/>
<dbReference type="RefSeq" id="WP_123779157.1">
    <property type="nucleotide sequence ID" value="NZ_RKMG01000002.1"/>
</dbReference>
<dbReference type="Pfam" id="PF13643">
    <property type="entry name" value="DUF4145"/>
    <property type="match status" value="1"/>
</dbReference>
<sequence length="226" mass="25292">MLNQIFKDFNIRHSGTSNGFFCPHCNVFSASQYILQSQFNHKNIEYGVVKADCNSCRNTSIWLVKNIFNDTEEILLFPRSAKNIDPANTDMPDDVKKIYQEASLILEISPRASAALSRLAIETLASKHLNAGEGSLNDMIGNLVRNGLSSRIQRALDAVRVIGNEGVHPGQIDISDDKEIAHTLLKLINIIVEDQITRDREIDEIYSLIPENKLRGIEGRDANSNQ</sequence>
<evidence type="ECO:0000313" key="2">
    <source>
        <dbReference type="EMBL" id="RPA65054.1"/>
    </source>
</evidence>
<keyword evidence="3" id="KW-1185">Reference proteome</keyword>
<evidence type="ECO:0000313" key="3">
    <source>
        <dbReference type="Proteomes" id="UP000273977"/>
    </source>
</evidence>
<gene>
    <name evidence="2" type="ORF">EF384_01200</name>
</gene>
<dbReference type="Proteomes" id="UP000273977">
    <property type="component" value="Unassembled WGS sequence"/>
</dbReference>
<dbReference type="InterPro" id="IPR025285">
    <property type="entry name" value="DUF4145"/>
</dbReference>
<reference evidence="2 3" key="1">
    <citation type="submission" date="2018-11" db="EMBL/GenBank/DDBJ databases">
        <title>Aerococcus sp. SJQ22, whole genome shotgun sequence.</title>
        <authorList>
            <person name="Sun L."/>
            <person name="Gao X."/>
            <person name="Chen W."/>
            <person name="Huang K."/>
        </authorList>
    </citation>
    <scope>NUCLEOTIDE SEQUENCE [LARGE SCALE GENOMIC DNA]</scope>
    <source>
        <strain evidence="2 3">SJQ22</strain>
    </source>
</reference>
<name>A0A3N4HEZ9_9LACT</name>
<accession>A0A3N4HEZ9</accession>
<protein>
    <submittedName>
        <fullName evidence="2">DUF4145 domain-containing protein</fullName>
    </submittedName>
</protein>
<dbReference type="AlphaFoldDB" id="A0A3N4HEZ9"/>
<evidence type="ECO:0000259" key="1">
    <source>
        <dbReference type="Pfam" id="PF13643"/>
    </source>
</evidence>